<evidence type="ECO:0000256" key="5">
    <source>
        <dbReference type="ARBA" id="ARBA00022777"/>
    </source>
</evidence>
<dbReference type="SMART" id="SM00220">
    <property type="entry name" value="S_TKc"/>
    <property type="match status" value="1"/>
</dbReference>
<dbReference type="VEuPathDB" id="GiardiaDB:GL50803_115572"/>
<evidence type="ECO:0000256" key="12">
    <source>
        <dbReference type="SAM" id="Phobius"/>
    </source>
</evidence>
<reference evidence="13 14" key="1">
    <citation type="journal article" date="2007" name="Science">
        <title>Genomic minimalism in the early diverging intestinal parasite Giardia lamblia.</title>
        <authorList>
            <person name="Morrison H.G."/>
            <person name="McArthur A.G."/>
            <person name="Gillin F.D."/>
            <person name="Aley S.B."/>
            <person name="Adam R.D."/>
            <person name="Olsen G.J."/>
            <person name="Best A.A."/>
            <person name="Cande W.Z."/>
            <person name="Chen F."/>
            <person name="Cipriano M.J."/>
            <person name="Davids B.J."/>
            <person name="Dawson S.C."/>
            <person name="Elmendorf H.G."/>
            <person name="Hehl A.B."/>
            <person name="Holder M.E."/>
            <person name="Huse S.M."/>
            <person name="Kim U.U."/>
            <person name="Lasek-Nesselquist E."/>
            <person name="Manning G."/>
            <person name="Nigam A."/>
            <person name="Nixon J.E."/>
            <person name="Palm D."/>
            <person name="Passamaneck N.E."/>
            <person name="Prabhu A."/>
            <person name="Reich C.I."/>
            <person name="Reiner D.S."/>
            <person name="Samuelson J."/>
            <person name="Svard S.G."/>
            <person name="Sogin M.L."/>
        </authorList>
    </citation>
    <scope>NUCLEOTIDE SEQUENCE [LARGE SCALE GENOMIC DNA]</scope>
    <source>
        <strain evidence="13 14">WB C6</strain>
    </source>
</reference>
<sequence>MPFAGSAHPPILQQKGPAKQKMQRPETPLGASMARRTCMEGSLVYLDKSTNIKSMQRVNHSIIMANYTVLEILGQGCSGKTYKVLFQRDGRLYAMKKKRSATSEDVKEGILITSLKCPVCIPCYLCWIEDNSTYFVTDLAHCSLDSILDYYHFLIEDLIWILMADISMALEYIHANGIAHCDLKPENILVTNRIDGYNVPPKNCGDSYTIDTSMDRLTPINDPNLKRSYVAQRAAALARSKSDKAKDTYINKSQNKPFSVASSSHSQQASATNTVPTTGVASVVSTPMHTSIVSTAVNQKLSEDTLYPIASENVTTSMDQLSLHTTFPRAQVIHSDLRNCILSTHRQSFPLIISPCYERAADGKYFVRHKKGGFLLDKINLIKRSYSDSTLVVLKHTETMLSNNYPREYIFCEYEDQFHNEVQDNSHLIIQHFELGSPMKTRYSTPMHRFSSTLNQTMDCQAVDADVDQGMRIPHLGMSEPVINFHFVNISERISDTEWTRSFEKPQSTIENSVDSVVFSSKQDLEVFRVEEESSGGMKSNCVPNELMRHSSVLAVSAKSLEKADDVIEDLEESLTATQPSKKVEVDHLSTDATLQNTSPTSQSNKAITLLATCKHDHTCHSAVFNCSEDSSTTNPKHATKLVSLQKDKSVLCAAFRKLPRNNSYRLALLAMVSRKPLYSLYFNTRFLYRRRPNHWAYYFNHCKKHTYHIAKPSFLLCRSVNSVPIKPKTLMDEILSLSHYDHNSQIPTVTMPAPQDQESVDQDSRGIKSAITIGLAKNFLLDSCSSSGLYIDEKSIKYANHDSSKSSILSSHLEGDISPSIEADTFTKQLSSIPHQSRCAMLPAPATTGQCSHQPNLAIQYNFDRYHHSGENPKVDTFRKRGHTMYNSSRHALQATTSPPSRSCSQGLTTWSVSRPTTDLSLSLLLEPTSTYDSAITEYAQYRTNNFKTNSRHNELAESLNKPTLQGQKRQNAFLGSLPDDMQLFNLSHSAHFQNGSFSGDIQPPFFEDYSYPNSRYAFSPAQAYKTPFTRSTGSQKKHDPCIYASSSKVHRLCRPKDMYAVLDVHPFQQMGFMDSDISCLLPPYGYQLYRANNLLSTSMCGDTYGNHSPMNFLSLVPSTSHTPVNVVPVAVDTEHSSPESSSSNEGSVQHTPLLTPRQFPVLPGPPDRDANCSNCSQPSIKSASFQDSMKCGDQTKQSNRPIFSPVSSDTSLSRSSVINTCNSQSILQNLVFTLSDFGHAQEAPFKESNTGDSRYICPQFLRTGIPDYSADVYSFGMTILEVMTNVNIPPNGESFECLRSHKKAVLDMLDANVFGRNLSAQLHEDDAAGSDLHRSLSFITPRITYSKDLWLAMLDLIEPDTSLRPSIRTWRKKWKSQLDRIDRTKLYQKIESDQRAVGLIMNDRLAPSAVDKMKDASSKDLLFPQHTSFTNGDSSHNPFQSTVSSCKSNADFINTLNSTYQSKVYYNKDNQIHPHSINNSTATSTKMVPIKWLDSCFCQDPSKSTNAISSINRPADMLNTRPLNYGDLHCSAHLDTQLNPSDLCHDTYKHAVPVPGTYTSICSCDTPCNVYAKSRSRSHCTDFQSRTELLGPDIGDDYLDFGLSYRQESMTPTTIVINKQHTNTQGSLQQDHHHVVGAMSMGPAKSVHKSARSEGAETPASLERCGYLSLNWHSSLNEDSFELDHSQLKSPTSALQKAHQSALTCAGLDVGALDSFSIRAESDMILLDNRMREAPSEIQVGEPFPISFQSHESSESALLSTELQLKALVDDGSCENLDVEPKDSDHLIKSAVNTTLSSKAHASTQSVALFASPRKPAEQTSATCTSESQIDSIQNDTLAVGKHVAVGQAHSSASFTSNTTDRGKANNPTQSIVNTLLNSPVSGIFEHSDHSDLSVHSTKSSKSCNSTLHQSVVHPKSFVKSSLSDQKSHLGQKDYASTQSLTSSCESALRNTHSLPHISPLCSSLRSVILSANPIDVAETSPESQSVSLCADGISLLSARRGRAISQITRRELQTIGVNSAVDDSTTSLHERPGYCPVCKLLRVPSDLRLTQRAMALCPSSSQAEELIHYCVCAQASAFPDAGEFTHSYSEPACTNYSNHSIDKLILSCYIQKDNCDANSHAPSPLPRAARSGASFGPGPLVSQEDVGKNNDRTVSANDCECLPSQFVLSHVSVSHPSSTVGPWMLPFSKTRSLVLTYTERLIVSAISYLSLRSGIYTSMQVPSEAAASCFTKYEQTPTVIGCKTNQVLLSKVDTVCEPGKKHCLEAGSEVREIGDDSTNSVGSSGAERVRLACRHRRRSAGNTGNFKAVGWADDLGGTEGRTQKPRYSTLSHSKSGMLTRLPYAELQRLGYVTPLPKQRRTPVKWKKPSKVFLLSKEISTCSSREPCISVCSLAFTAHGVFNCLLLLDIGLIDFFHTARMFRWIGVVITIVLAGVLASILKELNTYLVFEDKSPGYVCVPYTRIYVSPRQIVAVCLRFLLPTVCFMATGVGLSLYPQSRLLMLLLALLECMFVAKISKFSIRNIS</sequence>
<evidence type="ECO:0000256" key="8">
    <source>
        <dbReference type="ARBA" id="ARBA00037982"/>
    </source>
</evidence>
<dbReference type="STRING" id="184922.A8B810"/>
<keyword evidence="7" id="KW-0652">Protein synthesis inhibitor</keyword>
<dbReference type="Pfam" id="PF00069">
    <property type="entry name" value="Pkinase"/>
    <property type="match status" value="1"/>
</dbReference>
<dbReference type="GO" id="GO:0017148">
    <property type="term" value="P:negative regulation of translation"/>
    <property type="evidence" value="ECO:0007669"/>
    <property type="project" value="UniProtKB-KW"/>
</dbReference>
<feature type="compositionally biased region" description="Low complexity" evidence="11">
    <location>
        <begin position="1140"/>
        <end position="1149"/>
    </location>
</feature>
<comment type="caution">
    <text evidence="13">The sequence shown here is derived from an EMBL/GenBank/DDBJ whole genome shotgun (WGS) entry which is preliminary data.</text>
</comment>
<gene>
    <name evidence="13" type="ORF">GL50803_00115572</name>
</gene>
<keyword evidence="4" id="KW-0547">Nucleotide-binding</keyword>
<feature type="transmembrane region" description="Helical" evidence="12">
    <location>
        <begin position="2504"/>
        <end position="2524"/>
    </location>
</feature>
<keyword evidence="3" id="KW-0808">Transferase</keyword>
<evidence type="ECO:0000256" key="11">
    <source>
        <dbReference type="SAM" id="MobiDB-lite"/>
    </source>
</evidence>
<dbReference type="HOGENOM" id="CLU_228335_0_0_1"/>
<dbReference type="GO" id="GO:0005737">
    <property type="term" value="C:cytoplasm"/>
    <property type="evidence" value="ECO:0000318"/>
    <property type="project" value="GO_Central"/>
</dbReference>
<dbReference type="SUPFAM" id="SSF56112">
    <property type="entry name" value="Protein kinase-like (PK-like)"/>
    <property type="match status" value="1"/>
</dbReference>
<dbReference type="InterPro" id="IPR050339">
    <property type="entry name" value="CC_SR_Kinase"/>
</dbReference>
<evidence type="ECO:0000256" key="3">
    <source>
        <dbReference type="ARBA" id="ARBA00022679"/>
    </source>
</evidence>
<dbReference type="PROSITE" id="PS00107">
    <property type="entry name" value="PROTEIN_KINASE_ATP"/>
    <property type="match status" value="1"/>
</dbReference>
<dbReference type="EMBL" id="AACB03000001">
    <property type="protein sequence ID" value="KAE8305361.1"/>
    <property type="molecule type" value="Genomic_DNA"/>
</dbReference>
<keyword evidence="12" id="KW-0812">Transmembrane</keyword>
<comment type="catalytic activity">
    <reaction evidence="10">
        <text>L-seryl-[protein] + ATP = O-phospho-L-seryl-[protein] + ADP + H(+)</text>
        <dbReference type="Rhea" id="RHEA:17989"/>
        <dbReference type="Rhea" id="RHEA-COMP:9863"/>
        <dbReference type="Rhea" id="RHEA-COMP:11604"/>
        <dbReference type="ChEBI" id="CHEBI:15378"/>
        <dbReference type="ChEBI" id="CHEBI:29999"/>
        <dbReference type="ChEBI" id="CHEBI:30616"/>
        <dbReference type="ChEBI" id="CHEBI:83421"/>
        <dbReference type="ChEBI" id="CHEBI:456216"/>
        <dbReference type="EC" id="2.7.11.1"/>
    </reaction>
    <physiologicalReaction direction="left-to-right" evidence="10">
        <dbReference type="Rhea" id="RHEA:17990"/>
    </physiologicalReaction>
</comment>
<dbReference type="PROSITE" id="PS50011">
    <property type="entry name" value="PROTEIN_KINASE_DOM"/>
    <property type="match status" value="1"/>
</dbReference>
<keyword evidence="5 13" id="KW-0418">Kinase</keyword>
<organism evidence="13 14">
    <name type="scientific">Giardia intestinalis (strain ATCC 50803 / WB clone C6)</name>
    <name type="common">Giardia lamblia</name>
    <dbReference type="NCBI Taxonomy" id="184922"/>
    <lineage>
        <taxon>Eukaryota</taxon>
        <taxon>Metamonada</taxon>
        <taxon>Diplomonadida</taxon>
        <taxon>Hexamitidae</taxon>
        <taxon>Giardiinae</taxon>
        <taxon>Giardia</taxon>
    </lineage>
</organism>
<dbReference type="InterPro" id="IPR017441">
    <property type="entry name" value="Protein_kinase_ATP_BS"/>
</dbReference>
<dbReference type="RefSeq" id="XP_001708920.1">
    <property type="nucleotide sequence ID" value="XM_001708868.1"/>
</dbReference>
<feature type="compositionally biased region" description="Polar residues" evidence="11">
    <location>
        <begin position="1173"/>
        <end position="1189"/>
    </location>
</feature>
<dbReference type="GO" id="GO:0005634">
    <property type="term" value="C:nucleus"/>
    <property type="evidence" value="ECO:0000318"/>
    <property type="project" value="GO_Central"/>
</dbReference>
<dbReference type="KEGG" id="gla:GL50803_00115572"/>
<feature type="region of interest" description="Disordered" evidence="11">
    <location>
        <begin position="256"/>
        <end position="275"/>
    </location>
</feature>
<evidence type="ECO:0000256" key="10">
    <source>
        <dbReference type="ARBA" id="ARBA00048977"/>
    </source>
</evidence>
<feature type="region of interest" description="Disordered" evidence="11">
    <location>
        <begin position="1853"/>
        <end position="1872"/>
    </location>
</feature>
<evidence type="ECO:0000313" key="13">
    <source>
        <dbReference type="EMBL" id="KAE8305361.1"/>
    </source>
</evidence>
<comment type="catalytic activity">
    <reaction evidence="9">
        <text>L-threonyl-[protein] + ATP = O-phospho-L-threonyl-[protein] + ADP + H(+)</text>
        <dbReference type="Rhea" id="RHEA:46608"/>
        <dbReference type="Rhea" id="RHEA-COMP:11060"/>
        <dbReference type="Rhea" id="RHEA-COMP:11605"/>
        <dbReference type="ChEBI" id="CHEBI:15378"/>
        <dbReference type="ChEBI" id="CHEBI:30013"/>
        <dbReference type="ChEBI" id="CHEBI:30616"/>
        <dbReference type="ChEBI" id="CHEBI:61977"/>
        <dbReference type="ChEBI" id="CHEBI:456216"/>
        <dbReference type="EC" id="2.7.11.1"/>
    </reaction>
    <physiologicalReaction direction="left-to-right" evidence="9">
        <dbReference type="Rhea" id="RHEA:46609"/>
    </physiologicalReaction>
</comment>
<dbReference type="EC" id="2.7.11.1" evidence="1"/>
<evidence type="ECO:0000256" key="2">
    <source>
        <dbReference type="ARBA" id="ARBA00022527"/>
    </source>
</evidence>
<feature type="compositionally biased region" description="Low complexity" evidence="11">
    <location>
        <begin position="259"/>
        <end position="271"/>
    </location>
</feature>
<comment type="similarity">
    <text evidence="8">Belongs to the protein kinase superfamily. Ser/Thr protein kinase family. GCN2 subfamily.</text>
</comment>
<evidence type="ECO:0000256" key="1">
    <source>
        <dbReference type="ARBA" id="ARBA00012513"/>
    </source>
</evidence>
<dbReference type="GeneID" id="5701838"/>
<dbReference type="Gene3D" id="1.10.510.10">
    <property type="entry name" value="Transferase(Phosphotransferase) domain 1"/>
    <property type="match status" value="2"/>
</dbReference>
<dbReference type="CDD" id="cd00180">
    <property type="entry name" value="PKc"/>
    <property type="match status" value="1"/>
</dbReference>
<dbReference type="InterPro" id="IPR000719">
    <property type="entry name" value="Prot_kinase_dom"/>
</dbReference>
<keyword evidence="12" id="KW-0472">Membrane</keyword>
<evidence type="ECO:0000256" key="6">
    <source>
        <dbReference type="ARBA" id="ARBA00022840"/>
    </source>
</evidence>
<dbReference type="PANTHER" id="PTHR11042">
    <property type="entry name" value="EUKARYOTIC TRANSLATION INITIATION FACTOR 2-ALPHA KINASE EIF2-ALPHA KINASE -RELATED"/>
    <property type="match status" value="1"/>
</dbReference>
<dbReference type="Proteomes" id="UP000001548">
    <property type="component" value="Unassembled WGS sequence"/>
</dbReference>
<name>A8B810_GIAIC</name>
<evidence type="ECO:0000313" key="14">
    <source>
        <dbReference type="Proteomes" id="UP000001548"/>
    </source>
</evidence>
<feature type="transmembrane region" description="Helical" evidence="12">
    <location>
        <begin position="2474"/>
        <end position="2497"/>
    </location>
</feature>
<evidence type="ECO:0000256" key="7">
    <source>
        <dbReference type="ARBA" id="ARBA00023193"/>
    </source>
</evidence>
<feature type="region of interest" description="Disordered" evidence="11">
    <location>
        <begin position="1"/>
        <end position="31"/>
    </location>
</feature>
<keyword evidence="2" id="KW-0723">Serine/threonine-protein kinase</keyword>
<keyword evidence="14" id="KW-1185">Reference proteome</keyword>
<dbReference type="PANTHER" id="PTHR11042:SF160">
    <property type="entry name" value="EUKARYOTIC TRANSLATION INITIATION FACTOR 2-ALPHA KINASE 1"/>
    <property type="match status" value="1"/>
</dbReference>
<feature type="transmembrane region" description="Helical" evidence="12">
    <location>
        <begin position="2424"/>
        <end position="2443"/>
    </location>
</feature>
<dbReference type="GO" id="GO:0004694">
    <property type="term" value="F:eukaryotic translation initiation factor 2alpha kinase activity"/>
    <property type="evidence" value="ECO:0000318"/>
    <property type="project" value="GO_Central"/>
</dbReference>
<keyword evidence="6" id="KW-0067">ATP-binding</keyword>
<feature type="region of interest" description="Disordered" evidence="11">
    <location>
        <begin position="1134"/>
        <end position="1214"/>
    </location>
</feature>
<evidence type="ECO:0000256" key="4">
    <source>
        <dbReference type="ARBA" id="ARBA00022741"/>
    </source>
</evidence>
<dbReference type="GO" id="GO:0005524">
    <property type="term" value="F:ATP binding"/>
    <property type="evidence" value="ECO:0007669"/>
    <property type="project" value="UniProtKB-UniRule"/>
</dbReference>
<protein>
    <recommendedName>
        <fullName evidence="1">non-specific serine/threonine protein kinase</fullName>
        <ecNumber evidence="1">2.7.11.1</ecNumber>
    </recommendedName>
</protein>
<dbReference type="InterPro" id="IPR011009">
    <property type="entry name" value="Kinase-like_dom_sf"/>
</dbReference>
<dbReference type="OMA" id="MSEPVIN"/>
<accession>A8B810</accession>
<dbReference type="PROSITE" id="PS00108">
    <property type="entry name" value="PROTEIN_KINASE_ST"/>
    <property type="match status" value="1"/>
</dbReference>
<proteinExistence type="inferred from homology"/>
<dbReference type="InterPro" id="IPR008271">
    <property type="entry name" value="Ser/Thr_kinase_AS"/>
</dbReference>
<evidence type="ECO:0000256" key="9">
    <source>
        <dbReference type="ARBA" id="ARBA00048659"/>
    </source>
</evidence>
<keyword evidence="12" id="KW-1133">Transmembrane helix</keyword>